<dbReference type="KEGG" id="tva:4750106"/>
<proteinExistence type="predicted"/>
<dbReference type="RefSeq" id="XP_001305325.1">
    <property type="nucleotide sequence ID" value="XM_001305324.1"/>
</dbReference>
<dbReference type="VEuPathDB" id="TrichDB:TVAG_482710"/>
<reference evidence="1" key="1">
    <citation type="submission" date="2006-10" db="EMBL/GenBank/DDBJ databases">
        <authorList>
            <person name="Amadeo P."/>
            <person name="Zhao Q."/>
            <person name="Wortman J."/>
            <person name="Fraser-Liggett C."/>
            <person name="Carlton J."/>
        </authorList>
    </citation>
    <scope>NUCLEOTIDE SEQUENCE</scope>
    <source>
        <strain evidence="1">G3</strain>
    </source>
</reference>
<dbReference type="InParanoid" id="A2FRQ6"/>
<protein>
    <submittedName>
        <fullName evidence="1">Uncharacterized protein</fullName>
    </submittedName>
</protein>
<dbReference type="AlphaFoldDB" id="A2FRQ6"/>
<gene>
    <name evidence="1" type="ORF">TVAG_482710</name>
</gene>
<name>A2FRQ6_TRIV3</name>
<sequence length="319" mass="37576">MKLIYDIEFPSNVLYSFNYYFDKNYDSKITEYIYGTNYNEHIERSINLPSSLTSSDHKLHYFFNATGLTTETFENSFSLLYHKPVINLLTSYDNNNPPIYNRYVNDSLSIEYEIEDEDLNDNVTSIVNIETHLNLSFSKIAPYRETVNINLEEYDLREGNIWITISAVDEQNCSASDKKYFSFIYKYDKPEIEFQPENNISRIDDFIRVPVIVRDYRHGLLTIHANITNSIYSNTKTKEFYIDDDTFRTVNIDLPINRLYGGNYTISICATNEHHEYSTTITSSFNLDNIPTFQKHNKLNKLKHPRKLISLFYILISKK</sequence>
<keyword evidence="2" id="KW-1185">Reference proteome</keyword>
<evidence type="ECO:0000313" key="1">
    <source>
        <dbReference type="EMBL" id="EAX92395.1"/>
    </source>
</evidence>
<dbReference type="Proteomes" id="UP000001542">
    <property type="component" value="Unassembled WGS sequence"/>
</dbReference>
<dbReference type="VEuPathDB" id="TrichDB:TVAGG3_0208700"/>
<dbReference type="EMBL" id="DS113969">
    <property type="protein sequence ID" value="EAX92395.1"/>
    <property type="molecule type" value="Genomic_DNA"/>
</dbReference>
<reference evidence="1" key="2">
    <citation type="journal article" date="2007" name="Science">
        <title>Draft genome sequence of the sexually transmitted pathogen Trichomonas vaginalis.</title>
        <authorList>
            <person name="Carlton J.M."/>
            <person name="Hirt R.P."/>
            <person name="Silva J.C."/>
            <person name="Delcher A.L."/>
            <person name="Schatz M."/>
            <person name="Zhao Q."/>
            <person name="Wortman J.R."/>
            <person name="Bidwell S.L."/>
            <person name="Alsmark U.C.M."/>
            <person name="Besteiro S."/>
            <person name="Sicheritz-Ponten T."/>
            <person name="Noel C.J."/>
            <person name="Dacks J.B."/>
            <person name="Foster P.G."/>
            <person name="Simillion C."/>
            <person name="Van de Peer Y."/>
            <person name="Miranda-Saavedra D."/>
            <person name="Barton G.J."/>
            <person name="Westrop G.D."/>
            <person name="Mueller S."/>
            <person name="Dessi D."/>
            <person name="Fiori P.L."/>
            <person name="Ren Q."/>
            <person name="Paulsen I."/>
            <person name="Zhang H."/>
            <person name="Bastida-Corcuera F.D."/>
            <person name="Simoes-Barbosa A."/>
            <person name="Brown M.T."/>
            <person name="Hayes R.D."/>
            <person name="Mukherjee M."/>
            <person name="Okumura C.Y."/>
            <person name="Schneider R."/>
            <person name="Smith A.J."/>
            <person name="Vanacova S."/>
            <person name="Villalvazo M."/>
            <person name="Haas B.J."/>
            <person name="Pertea M."/>
            <person name="Feldblyum T.V."/>
            <person name="Utterback T.R."/>
            <person name="Shu C.L."/>
            <person name="Osoegawa K."/>
            <person name="de Jong P.J."/>
            <person name="Hrdy I."/>
            <person name="Horvathova L."/>
            <person name="Zubacova Z."/>
            <person name="Dolezal P."/>
            <person name="Malik S.B."/>
            <person name="Logsdon J.M. Jr."/>
            <person name="Henze K."/>
            <person name="Gupta A."/>
            <person name="Wang C.C."/>
            <person name="Dunne R.L."/>
            <person name="Upcroft J.A."/>
            <person name="Upcroft P."/>
            <person name="White O."/>
            <person name="Salzberg S.L."/>
            <person name="Tang P."/>
            <person name="Chiu C.-H."/>
            <person name="Lee Y.-S."/>
            <person name="Embley T.M."/>
            <person name="Coombs G.H."/>
            <person name="Mottram J.C."/>
            <person name="Tachezy J."/>
            <person name="Fraser-Liggett C.M."/>
            <person name="Johnson P.J."/>
        </authorList>
    </citation>
    <scope>NUCLEOTIDE SEQUENCE [LARGE SCALE GENOMIC DNA]</scope>
    <source>
        <strain evidence="1">G3</strain>
    </source>
</reference>
<evidence type="ECO:0000313" key="2">
    <source>
        <dbReference type="Proteomes" id="UP000001542"/>
    </source>
</evidence>
<organism evidence="1 2">
    <name type="scientific">Trichomonas vaginalis (strain ATCC PRA-98 / G3)</name>
    <dbReference type="NCBI Taxonomy" id="412133"/>
    <lineage>
        <taxon>Eukaryota</taxon>
        <taxon>Metamonada</taxon>
        <taxon>Parabasalia</taxon>
        <taxon>Trichomonadida</taxon>
        <taxon>Trichomonadidae</taxon>
        <taxon>Trichomonas</taxon>
    </lineage>
</organism>
<accession>A2FRQ6</accession>